<organism evidence="3 4">
    <name type="scientific">Lentzea albida</name>
    <dbReference type="NCBI Taxonomy" id="65499"/>
    <lineage>
        <taxon>Bacteria</taxon>
        <taxon>Bacillati</taxon>
        <taxon>Actinomycetota</taxon>
        <taxon>Actinomycetes</taxon>
        <taxon>Pseudonocardiales</taxon>
        <taxon>Pseudonocardiaceae</taxon>
        <taxon>Lentzea</taxon>
    </lineage>
</organism>
<name>A0A1H9VHL3_9PSEU</name>
<keyword evidence="4" id="KW-1185">Reference proteome</keyword>
<dbReference type="STRING" id="65499.SAMN04488000_118103"/>
<proteinExistence type="predicted"/>
<evidence type="ECO:0000313" key="4">
    <source>
        <dbReference type="Proteomes" id="UP000199503"/>
    </source>
</evidence>
<dbReference type="AlphaFoldDB" id="A0A1H9VHL3"/>
<feature type="region of interest" description="Disordered" evidence="1">
    <location>
        <begin position="22"/>
        <end position="54"/>
    </location>
</feature>
<evidence type="ECO:0000313" key="3">
    <source>
        <dbReference type="EMBL" id="SES20763.1"/>
    </source>
</evidence>
<dbReference type="EMBL" id="FOFV01000018">
    <property type="protein sequence ID" value="SES20763.1"/>
    <property type="molecule type" value="Genomic_DNA"/>
</dbReference>
<feature type="compositionally biased region" description="Low complexity" evidence="1">
    <location>
        <begin position="23"/>
        <end position="48"/>
    </location>
</feature>
<evidence type="ECO:0008006" key="5">
    <source>
        <dbReference type="Google" id="ProtNLM"/>
    </source>
</evidence>
<evidence type="ECO:0000256" key="1">
    <source>
        <dbReference type="SAM" id="MobiDB-lite"/>
    </source>
</evidence>
<protein>
    <recommendedName>
        <fullName evidence="5">DUF732 domain-containing protein</fullName>
    </recommendedName>
</protein>
<feature type="signal peptide" evidence="2">
    <location>
        <begin position="1"/>
        <end position="24"/>
    </location>
</feature>
<evidence type="ECO:0000256" key="2">
    <source>
        <dbReference type="SAM" id="SignalP"/>
    </source>
</evidence>
<feature type="chain" id="PRO_5039077361" description="DUF732 domain-containing protein" evidence="2">
    <location>
        <begin position="25"/>
        <end position="140"/>
    </location>
</feature>
<keyword evidence="2" id="KW-0732">Signal</keyword>
<dbReference type="PROSITE" id="PS51257">
    <property type="entry name" value="PROKAR_LIPOPROTEIN"/>
    <property type="match status" value="1"/>
</dbReference>
<accession>A0A1H9VHL3</accession>
<reference evidence="4" key="1">
    <citation type="submission" date="2016-10" db="EMBL/GenBank/DDBJ databases">
        <authorList>
            <person name="Varghese N."/>
            <person name="Submissions S."/>
        </authorList>
    </citation>
    <scope>NUCLEOTIDE SEQUENCE [LARGE SCALE GENOMIC DNA]</scope>
    <source>
        <strain evidence="4">DSM 44437</strain>
    </source>
</reference>
<sequence>MTRFATALTVLAMLGLAGCAGQPAADPATSTAPAAVNTTSAPSAASAAGIPPKPDEATVKAYLDELRAIDPAIVDEDNPDKAINRGRDQCSSVQSFPADQAKLIDLTNKRFTAPGQSNGFGPEKAERILAAVRKHICPTF</sequence>
<dbReference type="Proteomes" id="UP000199503">
    <property type="component" value="Unassembled WGS sequence"/>
</dbReference>
<gene>
    <name evidence="3" type="ORF">SAMN04488000_118103</name>
</gene>